<organism evidence="1 2">
    <name type="scientific">Papaver atlanticum</name>
    <dbReference type="NCBI Taxonomy" id="357466"/>
    <lineage>
        <taxon>Eukaryota</taxon>
        <taxon>Viridiplantae</taxon>
        <taxon>Streptophyta</taxon>
        <taxon>Embryophyta</taxon>
        <taxon>Tracheophyta</taxon>
        <taxon>Spermatophyta</taxon>
        <taxon>Magnoliopsida</taxon>
        <taxon>Ranunculales</taxon>
        <taxon>Papaveraceae</taxon>
        <taxon>Papaveroideae</taxon>
        <taxon>Papaver</taxon>
    </lineage>
</organism>
<dbReference type="EMBL" id="JAJJMB010008785">
    <property type="protein sequence ID" value="KAI3920825.1"/>
    <property type="molecule type" value="Genomic_DNA"/>
</dbReference>
<evidence type="ECO:0000313" key="2">
    <source>
        <dbReference type="Proteomes" id="UP001202328"/>
    </source>
</evidence>
<dbReference type="AlphaFoldDB" id="A0AAD4SU00"/>
<dbReference type="Proteomes" id="UP001202328">
    <property type="component" value="Unassembled WGS sequence"/>
</dbReference>
<proteinExistence type="predicted"/>
<evidence type="ECO:0000313" key="1">
    <source>
        <dbReference type="EMBL" id="KAI3920825.1"/>
    </source>
</evidence>
<keyword evidence="2" id="KW-1185">Reference proteome</keyword>
<reference evidence="1" key="1">
    <citation type="submission" date="2022-04" db="EMBL/GenBank/DDBJ databases">
        <title>A functionally conserved STORR gene fusion in Papaver species that diverged 16.8 million years ago.</title>
        <authorList>
            <person name="Catania T."/>
        </authorList>
    </citation>
    <scope>NUCLEOTIDE SEQUENCE</scope>
    <source>
        <strain evidence="1">S-188037</strain>
    </source>
</reference>
<accession>A0AAD4SU00</accession>
<sequence length="94" mass="10695">FTELSLGGFAGCLRLFEVPHSDAEPDWFNVSRFARVIVLCILTNLRITSKLLPDEEITWALIASIVFRTSKVPYKDCCRCLIFCVIVSLTKKRV</sequence>
<feature type="non-terminal residue" evidence="1">
    <location>
        <position position="1"/>
    </location>
</feature>
<gene>
    <name evidence="1" type="ORF">MKW98_005651</name>
</gene>
<comment type="caution">
    <text evidence="1">The sequence shown here is derived from an EMBL/GenBank/DDBJ whole genome shotgun (WGS) entry which is preliminary data.</text>
</comment>
<name>A0AAD4SU00_9MAGN</name>
<protein>
    <submittedName>
        <fullName evidence="1">Uncharacterized protein</fullName>
    </submittedName>
</protein>